<keyword evidence="2" id="KW-0732">Signal</keyword>
<evidence type="ECO:0000256" key="2">
    <source>
        <dbReference type="SAM" id="SignalP"/>
    </source>
</evidence>
<keyword evidence="4" id="KW-1185">Reference proteome</keyword>
<proteinExistence type="predicted"/>
<evidence type="ECO:0000256" key="1">
    <source>
        <dbReference type="SAM" id="MobiDB-lite"/>
    </source>
</evidence>
<dbReference type="RefSeq" id="WP_106303697.1">
    <property type="nucleotide sequence ID" value="NZ_PVWO01000101.1"/>
</dbReference>
<feature type="signal peptide" evidence="2">
    <location>
        <begin position="1"/>
        <end position="26"/>
    </location>
</feature>
<feature type="region of interest" description="Disordered" evidence="1">
    <location>
        <begin position="51"/>
        <end position="77"/>
    </location>
</feature>
<comment type="caution">
    <text evidence="3">The sequence shown here is derived from an EMBL/GenBank/DDBJ whole genome shotgun (WGS) entry which is preliminary data.</text>
</comment>
<organism evidence="3 4">
    <name type="scientific">Chamaesiphon polymorphus CCALA 037</name>
    <dbReference type="NCBI Taxonomy" id="2107692"/>
    <lineage>
        <taxon>Bacteria</taxon>
        <taxon>Bacillati</taxon>
        <taxon>Cyanobacteriota</taxon>
        <taxon>Cyanophyceae</taxon>
        <taxon>Gomontiellales</taxon>
        <taxon>Chamaesiphonaceae</taxon>
        <taxon>Chamaesiphon</taxon>
    </lineage>
</organism>
<protein>
    <submittedName>
        <fullName evidence="3">Uncharacterized protein</fullName>
    </submittedName>
</protein>
<dbReference type="EMBL" id="PVWO01000101">
    <property type="protein sequence ID" value="PSB56935.1"/>
    <property type="molecule type" value="Genomic_DNA"/>
</dbReference>
<evidence type="ECO:0000313" key="4">
    <source>
        <dbReference type="Proteomes" id="UP000238937"/>
    </source>
</evidence>
<dbReference type="Proteomes" id="UP000238937">
    <property type="component" value="Unassembled WGS sequence"/>
</dbReference>
<feature type="compositionally biased region" description="Basic residues" evidence="1">
    <location>
        <begin position="55"/>
        <end position="77"/>
    </location>
</feature>
<sequence>MKKHNILTGAIASMMATLVLSQASYANESNNNAAKSSPLSVRTQTHEVAMFNKQGKPHKHPGKKVIKPKKVSKASKA</sequence>
<gene>
    <name evidence="3" type="ORF">C7B77_10175</name>
</gene>
<feature type="chain" id="PRO_5015511626" evidence="2">
    <location>
        <begin position="27"/>
        <end position="77"/>
    </location>
</feature>
<name>A0A2T1GGX7_9CYAN</name>
<dbReference type="AlphaFoldDB" id="A0A2T1GGX7"/>
<evidence type="ECO:0000313" key="3">
    <source>
        <dbReference type="EMBL" id="PSB56935.1"/>
    </source>
</evidence>
<accession>A0A2T1GGX7</accession>
<reference evidence="3 4" key="1">
    <citation type="submission" date="2018-03" db="EMBL/GenBank/DDBJ databases">
        <title>The ancient ancestry and fast evolution of plastids.</title>
        <authorList>
            <person name="Moore K.R."/>
            <person name="Magnabosco C."/>
            <person name="Momper L."/>
            <person name="Gold D.A."/>
            <person name="Bosak T."/>
            <person name="Fournier G.P."/>
        </authorList>
    </citation>
    <scope>NUCLEOTIDE SEQUENCE [LARGE SCALE GENOMIC DNA]</scope>
    <source>
        <strain evidence="3 4">CCALA 037</strain>
    </source>
</reference>